<feature type="repeat" description="PPR" evidence="2">
    <location>
        <begin position="284"/>
        <end position="314"/>
    </location>
</feature>
<keyword evidence="4" id="KW-1185">Reference proteome</keyword>
<organism evidence="3 4">
    <name type="scientific">Taxus chinensis</name>
    <name type="common">Chinese yew</name>
    <name type="synonym">Taxus wallichiana var. chinensis</name>
    <dbReference type="NCBI Taxonomy" id="29808"/>
    <lineage>
        <taxon>Eukaryota</taxon>
        <taxon>Viridiplantae</taxon>
        <taxon>Streptophyta</taxon>
        <taxon>Embryophyta</taxon>
        <taxon>Tracheophyta</taxon>
        <taxon>Spermatophyta</taxon>
        <taxon>Pinopsida</taxon>
        <taxon>Pinidae</taxon>
        <taxon>Conifers II</taxon>
        <taxon>Cupressales</taxon>
        <taxon>Taxaceae</taxon>
        <taxon>Taxus</taxon>
    </lineage>
</organism>
<dbReference type="Pfam" id="PF12854">
    <property type="entry name" value="PPR_1"/>
    <property type="match status" value="1"/>
</dbReference>
<dbReference type="InterPro" id="IPR011990">
    <property type="entry name" value="TPR-like_helical_dom_sf"/>
</dbReference>
<dbReference type="GO" id="GO:0009451">
    <property type="term" value="P:RNA modification"/>
    <property type="evidence" value="ECO:0007669"/>
    <property type="project" value="InterPro"/>
</dbReference>
<name>A0AA38FUC3_TAXCH</name>
<evidence type="ECO:0000313" key="3">
    <source>
        <dbReference type="EMBL" id="KAH9310531.1"/>
    </source>
</evidence>
<feature type="repeat" description="PPR" evidence="2">
    <location>
        <begin position="214"/>
        <end position="248"/>
    </location>
</feature>
<keyword evidence="1" id="KW-0677">Repeat</keyword>
<feature type="repeat" description="PPR" evidence="2">
    <location>
        <begin position="183"/>
        <end position="213"/>
    </location>
</feature>
<dbReference type="PANTHER" id="PTHR47926">
    <property type="entry name" value="PENTATRICOPEPTIDE REPEAT-CONTAINING PROTEIN"/>
    <property type="match status" value="1"/>
</dbReference>
<dbReference type="FunFam" id="1.25.40.10:FF:000436">
    <property type="entry name" value="Pentatricopeptide repeat-containing protein At5g39350 family"/>
    <property type="match status" value="1"/>
</dbReference>
<comment type="caution">
    <text evidence="3">The sequence shown here is derived from an EMBL/GenBank/DDBJ whole genome shotgun (WGS) entry which is preliminary data.</text>
</comment>
<dbReference type="Proteomes" id="UP000824469">
    <property type="component" value="Unassembled WGS sequence"/>
</dbReference>
<evidence type="ECO:0008006" key="5">
    <source>
        <dbReference type="Google" id="ProtNLM"/>
    </source>
</evidence>
<dbReference type="FunFam" id="1.25.40.10:FF:000031">
    <property type="entry name" value="Pentatricopeptide repeat-containing protein mitochondrial"/>
    <property type="match status" value="1"/>
</dbReference>
<feature type="non-terminal residue" evidence="3">
    <location>
        <position position="490"/>
    </location>
</feature>
<dbReference type="PROSITE" id="PS51375">
    <property type="entry name" value="PPR"/>
    <property type="match status" value="12"/>
</dbReference>
<dbReference type="FunFam" id="1.25.40.10:FF:000073">
    <property type="entry name" value="Pentatricopeptide repeat-containing protein chloroplastic"/>
    <property type="match status" value="1"/>
</dbReference>
<dbReference type="AlphaFoldDB" id="A0AA38FUC3"/>
<reference evidence="3 4" key="1">
    <citation type="journal article" date="2021" name="Nat. Plants">
        <title>The Taxus genome provides insights into paclitaxel biosynthesis.</title>
        <authorList>
            <person name="Xiong X."/>
            <person name="Gou J."/>
            <person name="Liao Q."/>
            <person name="Li Y."/>
            <person name="Zhou Q."/>
            <person name="Bi G."/>
            <person name="Li C."/>
            <person name="Du R."/>
            <person name="Wang X."/>
            <person name="Sun T."/>
            <person name="Guo L."/>
            <person name="Liang H."/>
            <person name="Lu P."/>
            <person name="Wu Y."/>
            <person name="Zhang Z."/>
            <person name="Ro D.K."/>
            <person name="Shang Y."/>
            <person name="Huang S."/>
            <person name="Yan J."/>
        </authorList>
    </citation>
    <scope>NUCLEOTIDE SEQUENCE [LARGE SCALE GENOMIC DNA]</scope>
    <source>
        <strain evidence="3">Ta-2019</strain>
    </source>
</reference>
<feature type="repeat" description="PPR" evidence="2">
    <location>
        <begin position="249"/>
        <end position="283"/>
    </location>
</feature>
<dbReference type="FunFam" id="1.25.40.10:FF:000682">
    <property type="entry name" value="Pentatricopeptide repeat-containing protein At3g16610"/>
    <property type="match status" value="1"/>
</dbReference>
<evidence type="ECO:0000256" key="2">
    <source>
        <dbReference type="PROSITE-ProRule" id="PRU00708"/>
    </source>
</evidence>
<dbReference type="Gene3D" id="1.25.40.10">
    <property type="entry name" value="Tetratricopeptide repeat domain"/>
    <property type="match status" value="4"/>
</dbReference>
<dbReference type="InterPro" id="IPR046960">
    <property type="entry name" value="PPR_At4g14850-like_plant"/>
</dbReference>
<dbReference type="EMBL" id="JAHRHJ020000006">
    <property type="protein sequence ID" value="KAH9310531.1"/>
    <property type="molecule type" value="Genomic_DNA"/>
</dbReference>
<feature type="repeat" description="PPR" evidence="2">
    <location>
        <begin position="82"/>
        <end position="112"/>
    </location>
</feature>
<evidence type="ECO:0000313" key="4">
    <source>
        <dbReference type="Proteomes" id="UP000824469"/>
    </source>
</evidence>
<proteinExistence type="predicted"/>
<dbReference type="GO" id="GO:0003723">
    <property type="term" value="F:RNA binding"/>
    <property type="evidence" value="ECO:0007669"/>
    <property type="project" value="InterPro"/>
</dbReference>
<dbReference type="PANTHER" id="PTHR47926:SF347">
    <property type="entry name" value="PENTATRICOPEPTIDE REPEAT-CONTAINING PROTEIN"/>
    <property type="match status" value="1"/>
</dbReference>
<protein>
    <recommendedName>
        <fullName evidence="5">Pentatricopeptide repeat-containing protein</fullName>
    </recommendedName>
</protein>
<dbReference type="NCBIfam" id="TIGR00756">
    <property type="entry name" value="PPR"/>
    <property type="match status" value="9"/>
</dbReference>
<feature type="repeat" description="PPR" evidence="2">
    <location>
        <begin position="12"/>
        <end position="46"/>
    </location>
</feature>
<gene>
    <name evidence="3" type="ORF">KI387_025566</name>
</gene>
<evidence type="ECO:0000256" key="1">
    <source>
        <dbReference type="ARBA" id="ARBA00022737"/>
    </source>
</evidence>
<feature type="repeat" description="PPR" evidence="2">
    <location>
        <begin position="350"/>
        <end position="384"/>
    </location>
</feature>
<feature type="repeat" description="PPR" evidence="2">
    <location>
        <begin position="315"/>
        <end position="349"/>
    </location>
</feature>
<feature type="repeat" description="PPR" evidence="2">
    <location>
        <begin position="47"/>
        <end position="81"/>
    </location>
</feature>
<feature type="repeat" description="PPR" evidence="2">
    <location>
        <begin position="416"/>
        <end position="450"/>
    </location>
</feature>
<dbReference type="InterPro" id="IPR002885">
    <property type="entry name" value="PPR_rpt"/>
</dbReference>
<feature type="repeat" description="PPR" evidence="2">
    <location>
        <begin position="113"/>
        <end position="147"/>
    </location>
</feature>
<dbReference type="OMA" id="WELFCEI"/>
<accession>A0AA38FUC3</accession>
<feature type="repeat" description="PPR" evidence="2">
    <location>
        <begin position="385"/>
        <end position="415"/>
    </location>
</feature>
<feature type="non-terminal residue" evidence="3">
    <location>
        <position position="1"/>
    </location>
</feature>
<sequence>ALRLFKEMPQRDVVSWTAMIAGYAQHGFAEKALETFKQMQLAGVKPNSATFASILPACAKMGAIKQGMDIHQSIMESGFLSDLVVANALVNMYAKCGSIHKAHRLFDKMRQRDVVSWTAMIVGYAQNTFVENALEFFKQMQLAGVKPNSTTFASVLPACAKIAALEQGMDIHKSIMERGFLSDAVVANALVDMYAKCGRIHKAYELFDKMPERDVISWTAMIAGYAQNGFVEKSFQTFKQMQLAGVKPDSTTFASVLTACAKIGALEQGMNIHQSIIEYGFLSDIIVVNALIDMYAKCGCTHKAQELFDKMAQRGVVSWNAMIAGYAQNGFVEKAVDVSKKMQLSGVKPDSTSFSSVLPAYAKMGALEHGMDIHQSIIKSGFLSDVIVASALVDMYAKCGSIHKARELFDKMPHKNVFPWTAMIAGYAQNGFCKDALKLFEKMQLTTIKPNSTSFASTLPACAKMGDLEQGMDIHQNIIKSGFLSDVVVA</sequence>
<dbReference type="Pfam" id="PF13041">
    <property type="entry name" value="PPR_2"/>
    <property type="match status" value="5"/>
</dbReference>